<evidence type="ECO:0000313" key="2">
    <source>
        <dbReference type="EMBL" id="EQD69187.1"/>
    </source>
</evidence>
<sequence>MPRDDRVLVQPASTVIHCEGVTAGIDPEQGVKRHQVKNKAQFAGKWARHCSSKPSRERVRPRPSRAPKRAGRTCW</sequence>
<evidence type="ECO:0000256" key="1">
    <source>
        <dbReference type="SAM" id="MobiDB-lite"/>
    </source>
</evidence>
<accession>T1BHQ3</accession>
<name>T1BHQ3_9ZZZZ</name>
<dbReference type="EMBL" id="AUZX01005063">
    <property type="protein sequence ID" value="EQD69187.1"/>
    <property type="molecule type" value="Genomic_DNA"/>
</dbReference>
<protein>
    <submittedName>
        <fullName evidence="2">Uncharacterized protein</fullName>
    </submittedName>
</protein>
<organism evidence="2">
    <name type="scientific">mine drainage metagenome</name>
    <dbReference type="NCBI Taxonomy" id="410659"/>
    <lineage>
        <taxon>unclassified sequences</taxon>
        <taxon>metagenomes</taxon>
        <taxon>ecological metagenomes</taxon>
    </lineage>
</organism>
<gene>
    <name evidence="2" type="ORF">B1A_07002</name>
</gene>
<dbReference type="AlphaFoldDB" id="T1BHQ3"/>
<reference evidence="2" key="1">
    <citation type="submission" date="2013-08" db="EMBL/GenBank/DDBJ databases">
        <authorList>
            <person name="Mendez C."/>
            <person name="Richter M."/>
            <person name="Ferrer M."/>
            <person name="Sanchez J."/>
        </authorList>
    </citation>
    <scope>NUCLEOTIDE SEQUENCE</scope>
</reference>
<comment type="caution">
    <text evidence="2">The sequence shown here is derived from an EMBL/GenBank/DDBJ whole genome shotgun (WGS) entry which is preliminary data.</text>
</comment>
<proteinExistence type="predicted"/>
<feature type="compositionally biased region" description="Basic residues" evidence="1">
    <location>
        <begin position="61"/>
        <end position="75"/>
    </location>
</feature>
<feature type="region of interest" description="Disordered" evidence="1">
    <location>
        <begin position="40"/>
        <end position="75"/>
    </location>
</feature>
<reference evidence="2" key="2">
    <citation type="journal article" date="2014" name="ISME J.">
        <title>Microbial stratification in low pH oxic and suboxic macroscopic growths along an acid mine drainage.</title>
        <authorList>
            <person name="Mendez-Garcia C."/>
            <person name="Mesa V."/>
            <person name="Sprenger R.R."/>
            <person name="Richter M."/>
            <person name="Diez M.S."/>
            <person name="Solano J."/>
            <person name="Bargiela R."/>
            <person name="Golyshina O.V."/>
            <person name="Manteca A."/>
            <person name="Ramos J.L."/>
            <person name="Gallego J.R."/>
            <person name="Llorente I."/>
            <person name="Martins Dos Santos V.A."/>
            <person name="Jensen O.N."/>
            <person name="Pelaez A.I."/>
            <person name="Sanchez J."/>
            <person name="Ferrer M."/>
        </authorList>
    </citation>
    <scope>NUCLEOTIDE SEQUENCE</scope>
</reference>